<feature type="compositionally biased region" description="Basic and acidic residues" evidence="1">
    <location>
        <begin position="58"/>
        <end position="67"/>
    </location>
</feature>
<dbReference type="EMBL" id="JASSZA010000045">
    <property type="protein sequence ID" value="KAK2082086.1"/>
    <property type="molecule type" value="Genomic_DNA"/>
</dbReference>
<proteinExistence type="predicted"/>
<feature type="compositionally biased region" description="Basic and acidic residues" evidence="1">
    <location>
        <begin position="16"/>
        <end position="29"/>
    </location>
</feature>
<gene>
    <name evidence="2" type="ORF">P7K49_039655</name>
    <name evidence="3" type="ORF">P7K49_039656</name>
</gene>
<dbReference type="EMBL" id="JASSZA010000045">
    <property type="protein sequence ID" value="KAK2082085.1"/>
    <property type="molecule type" value="Genomic_DNA"/>
</dbReference>
<evidence type="ECO:0000256" key="1">
    <source>
        <dbReference type="SAM" id="MobiDB-lite"/>
    </source>
</evidence>
<keyword evidence="4" id="KW-1185">Reference proteome</keyword>
<feature type="compositionally biased region" description="Polar residues" evidence="1">
    <location>
        <begin position="68"/>
        <end position="78"/>
    </location>
</feature>
<accession>A0ABQ9TBI2</accession>
<comment type="caution">
    <text evidence="3">The sequence shown here is derived from an EMBL/GenBank/DDBJ whole genome shotgun (WGS) entry which is preliminary data.</text>
</comment>
<name>A0ABQ9TBI2_SAGOE</name>
<reference evidence="3 4" key="1">
    <citation type="submission" date="2023-05" db="EMBL/GenBank/DDBJ databases">
        <title>B98-5 Cell Line De Novo Hybrid Assembly: An Optical Mapping Approach.</title>
        <authorList>
            <person name="Kananen K."/>
            <person name="Auerbach J.A."/>
            <person name="Kautto E."/>
            <person name="Blachly J.S."/>
        </authorList>
    </citation>
    <scope>NUCLEOTIDE SEQUENCE [LARGE SCALE GENOMIC DNA]</scope>
    <source>
        <strain evidence="3">B95-8</strain>
        <tissue evidence="3">Cell line</tissue>
    </source>
</reference>
<dbReference type="Proteomes" id="UP001266305">
    <property type="component" value="Unassembled WGS sequence"/>
</dbReference>
<protein>
    <submittedName>
        <fullName evidence="3">Uncharacterized protein</fullName>
    </submittedName>
</protein>
<evidence type="ECO:0000313" key="2">
    <source>
        <dbReference type="EMBL" id="KAK2082085.1"/>
    </source>
</evidence>
<sequence length="78" mass="8195">MGPKAKPATPPTPGPHARDLDTSRSETGTHPDLGFSRAHTARTINRTHSAVVAAGRASAREQADDHSPSLQATTSTQR</sequence>
<feature type="region of interest" description="Disordered" evidence="1">
    <location>
        <begin position="1"/>
        <end position="78"/>
    </location>
</feature>
<evidence type="ECO:0000313" key="3">
    <source>
        <dbReference type="EMBL" id="KAK2082086.1"/>
    </source>
</evidence>
<evidence type="ECO:0000313" key="4">
    <source>
        <dbReference type="Proteomes" id="UP001266305"/>
    </source>
</evidence>
<organism evidence="3 4">
    <name type="scientific">Saguinus oedipus</name>
    <name type="common">Cotton-top tamarin</name>
    <name type="synonym">Oedipomidas oedipus</name>
    <dbReference type="NCBI Taxonomy" id="9490"/>
    <lineage>
        <taxon>Eukaryota</taxon>
        <taxon>Metazoa</taxon>
        <taxon>Chordata</taxon>
        <taxon>Craniata</taxon>
        <taxon>Vertebrata</taxon>
        <taxon>Euteleostomi</taxon>
        <taxon>Mammalia</taxon>
        <taxon>Eutheria</taxon>
        <taxon>Euarchontoglires</taxon>
        <taxon>Primates</taxon>
        <taxon>Haplorrhini</taxon>
        <taxon>Platyrrhini</taxon>
        <taxon>Cebidae</taxon>
        <taxon>Callitrichinae</taxon>
        <taxon>Saguinus</taxon>
    </lineage>
</organism>